<dbReference type="GeneID" id="64692523"/>
<accession>A0A9P7EV00</accession>
<proteinExistence type="predicted"/>
<gene>
    <name evidence="1" type="ORF">F5147DRAFT_542268</name>
</gene>
<dbReference type="Pfam" id="PF18758">
    <property type="entry name" value="KDZ"/>
    <property type="match status" value="1"/>
</dbReference>
<dbReference type="PANTHER" id="PTHR33096">
    <property type="entry name" value="CXC2 DOMAIN-CONTAINING PROTEIN"/>
    <property type="match status" value="1"/>
</dbReference>
<feature type="non-terminal residue" evidence="1">
    <location>
        <position position="265"/>
    </location>
</feature>
<dbReference type="InterPro" id="IPR040521">
    <property type="entry name" value="KDZ"/>
</dbReference>
<dbReference type="Proteomes" id="UP000823399">
    <property type="component" value="Unassembled WGS sequence"/>
</dbReference>
<sequence>TDHFVASALVHHSIIPCFPISPSVAISIDALEFYRVAQLCNPHFSIQVYVKSICDLHGTVFYRYLSRQFLITFDLYLQLCTRMDSLVNVVIHHDSPDWCLWNACHCCTYELQNEPAMTFCLLYAMDGNDSLKRVSQRLIGADRDYSGPSIELATTQWVCNDRYLSRKYVNMWANLTQNDRKSYLQVELDDKNPCTGRWKNMDDEKMKRSWGVYDEMGIFLAICHHSFCLLIADMIQSGELAKYPLSVVAKLLDAFGADLGGGYDI</sequence>
<reference evidence="1" key="1">
    <citation type="journal article" date="2020" name="New Phytol.">
        <title>Comparative genomics reveals dynamic genome evolution in host specialist ectomycorrhizal fungi.</title>
        <authorList>
            <person name="Lofgren L.A."/>
            <person name="Nguyen N.H."/>
            <person name="Vilgalys R."/>
            <person name="Ruytinx J."/>
            <person name="Liao H.L."/>
            <person name="Branco S."/>
            <person name="Kuo A."/>
            <person name="LaButti K."/>
            <person name="Lipzen A."/>
            <person name="Andreopoulos W."/>
            <person name="Pangilinan J."/>
            <person name="Riley R."/>
            <person name="Hundley H."/>
            <person name="Na H."/>
            <person name="Barry K."/>
            <person name="Grigoriev I.V."/>
            <person name="Stajich J.E."/>
            <person name="Kennedy P.G."/>
        </authorList>
    </citation>
    <scope>NUCLEOTIDE SEQUENCE</scope>
    <source>
        <strain evidence="1">FC423</strain>
    </source>
</reference>
<dbReference type="RefSeq" id="XP_041285999.1">
    <property type="nucleotide sequence ID" value="XM_041430264.1"/>
</dbReference>
<comment type="caution">
    <text evidence="1">The sequence shown here is derived from an EMBL/GenBank/DDBJ whole genome shotgun (WGS) entry which is preliminary data.</text>
</comment>
<dbReference type="AlphaFoldDB" id="A0A9P7EV00"/>
<keyword evidence="2" id="KW-1185">Reference proteome</keyword>
<feature type="non-terminal residue" evidence="1">
    <location>
        <position position="1"/>
    </location>
</feature>
<dbReference type="EMBL" id="JABBWM010000109">
    <property type="protein sequence ID" value="KAG2089747.1"/>
    <property type="molecule type" value="Genomic_DNA"/>
</dbReference>
<dbReference type="PANTHER" id="PTHR33096:SF1">
    <property type="entry name" value="CXC1-LIKE CYSTEINE CLUSTER ASSOCIATED WITH KDZ TRANSPOSASES DOMAIN-CONTAINING PROTEIN"/>
    <property type="match status" value="1"/>
</dbReference>
<organism evidence="1 2">
    <name type="scientific">Suillus discolor</name>
    <dbReference type="NCBI Taxonomy" id="1912936"/>
    <lineage>
        <taxon>Eukaryota</taxon>
        <taxon>Fungi</taxon>
        <taxon>Dikarya</taxon>
        <taxon>Basidiomycota</taxon>
        <taxon>Agaricomycotina</taxon>
        <taxon>Agaricomycetes</taxon>
        <taxon>Agaricomycetidae</taxon>
        <taxon>Boletales</taxon>
        <taxon>Suillineae</taxon>
        <taxon>Suillaceae</taxon>
        <taxon>Suillus</taxon>
    </lineage>
</organism>
<name>A0A9P7EV00_9AGAM</name>
<dbReference type="OrthoDB" id="2665372at2759"/>
<evidence type="ECO:0000313" key="1">
    <source>
        <dbReference type="EMBL" id="KAG2089747.1"/>
    </source>
</evidence>
<evidence type="ECO:0000313" key="2">
    <source>
        <dbReference type="Proteomes" id="UP000823399"/>
    </source>
</evidence>
<protein>
    <submittedName>
        <fullName evidence="1">Uncharacterized protein</fullName>
    </submittedName>
</protein>